<dbReference type="Proteomes" id="UP001152759">
    <property type="component" value="Chromosome 5"/>
</dbReference>
<dbReference type="AlphaFoldDB" id="A0A9P0ACV1"/>
<keyword evidence="1" id="KW-1133">Transmembrane helix</keyword>
<accession>A0A9P0ACV1</accession>
<dbReference type="PANTHER" id="PTHR47331">
    <property type="entry name" value="PHD-TYPE DOMAIN-CONTAINING PROTEIN"/>
    <property type="match status" value="1"/>
</dbReference>
<dbReference type="InterPro" id="IPR005312">
    <property type="entry name" value="DUF1759"/>
</dbReference>
<feature type="transmembrane region" description="Helical" evidence="1">
    <location>
        <begin position="679"/>
        <end position="699"/>
    </location>
</feature>
<name>A0A9P0ACV1_BEMTA</name>
<dbReference type="EMBL" id="OU963866">
    <property type="protein sequence ID" value="CAH0390435.1"/>
    <property type="molecule type" value="Genomic_DNA"/>
</dbReference>
<proteinExistence type="predicted"/>
<keyword evidence="1" id="KW-0812">Transmembrane</keyword>
<evidence type="ECO:0000313" key="2">
    <source>
        <dbReference type="EMBL" id="CAH0390435.1"/>
    </source>
</evidence>
<dbReference type="Pfam" id="PF03564">
    <property type="entry name" value="DUF1759"/>
    <property type="match status" value="1"/>
</dbReference>
<reference evidence="2" key="1">
    <citation type="submission" date="2021-12" db="EMBL/GenBank/DDBJ databases">
        <authorList>
            <person name="King R."/>
        </authorList>
    </citation>
    <scope>NUCLEOTIDE SEQUENCE</scope>
</reference>
<dbReference type="PANTHER" id="PTHR47331:SF5">
    <property type="entry name" value="RIBONUCLEASE H"/>
    <property type="match status" value="1"/>
</dbReference>
<sequence>MKQEFLTTFEKVQELSFEIDEDYEPNFELLQEFYDKVNLISSALASLKEKSPASTAKSEKQNSSESRIKLKRLEIPKFDGKRENWPVFYQLFNQLVHTNDSLSKLEKINYLVTHLEGSAKTICSGILPIEENYEALCPEFRDMPVCERWKYIRPNKVCSNCLTVNHHSHQDCGSENRCRENNCGQKHHTLLHQDQNSKTESNPNQQNENTVETVICSSALTTSAPQAVLLATALVKVKDKYGKVHTLRALLDNGSMTNIVTPHCAQKLNLPREQSTQTLQGIGPGAVRPKFQTEFCFFSALNPAKRYAIKALVTNILSSNLPCTEISRTPRMEKLMQLQLADPTFHKPGKVDLLLGASVWTHLFEDSHTIRYQNLPPAIKSTLGYIIMGSVPTEIEQPPVVTSCLTILEPMEQIMQKWLNVEDVPKPTFLSATNKYCEEHFLKPHYLENGQFSVALPFQSQIQHVSSSRATAASSFISLKTELLKNSELHLASVVPDFRATFSSPIMHDKPAFQVTPRAADVYGTEPEIAEVKVQNFWNKNQATSQPTNLLTSHENNGSTIVSTSNSFDLSQENSNLSKILLNTETTQRPEMLSNLETCGASELLPNAETRVPSLLQTTETSVRSKVLTTAELSANMILPNNGSFKVLGTCRTTATDVMSSHQSNFEFKVIKGYIRSTLVQLCILVVLLSLILSTVNLFQKTPRYSEVATSCPSHDWTMTAPQCTSPQRRQFQDKLSQVSNCSVCRLLHITSTSEAMLAHASGKAHIYSAYTFAQNPTKSPQKALLSTQSRIPLTNSLPQLEFHAAPLLCLFRLRVSHIFNDCHTLKRAISLNNSDSYLHCIKIQFKTVDSFHHHLQSSHLEKCLTASWTTHSRNLQLQLCGVLLSTNVKLHNLPK</sequence>
<organism evidence="2 3">
    <name type="scientific">Bemisia tabaci</name>
    <name type="common">Sweetpotato whitefly</name>
    <name type="synonym">Aleurodes tabaci</name>
    <dbReference type="NCBI Taxonomy" id="7038"/>
    <lineage>
        <taxon>Eukaryota</taxon>
        <taxon>Metazoa</taxon>
        <taxon>Ecdysozoa</taxon>
        <taxon>Arthropoda</taxon>
        <taxon>Hexapoda</taxon>
        <taxon>Insecta</taxon>
        <taxon>Pterygota</taxon>
        <taxon>Neoptera</taxon>
        <taxon>Paraneoptera</taxon>
        <taxon>Hemiptera</taxon>
        <taxon>Sternorrhyncha</taxon>
        <taxon>Aleyrodoidea</taxon>
        <taxon>Aleyrodidae</taxon>
        <taxon>Aleyrodinae</taxon>
        <taxon>Bemisia</taxon>
    </lineage>
</organism>
<protein>
    <recommendedName>
        <fullName evidence="4">Peptidase aspartic putative domain-containing protein</fullName>
    </recommendedName>
</protein>
<evidence type="ECO:0000256" key="1">
    <source>
        <dbReference type="SAM" id="Phobius"/>
    </source>
</evidence>
<evidence type="ECO:0000313" key="3">
    <source>
        <dbReference type="Proteomes" id="UP001152759"/>
    </source>
</evidence>
<keyword evidence="1" id="KW-0472">Membrane</keyword>
<keyword evidence="3" id="KW-1185">Reference proteome</keyword>
<evidence type="ECO:0008006" key="4">
    <source>
        <dbReference type="Google" id="ProtNLM"/>
    </source>
</evidence>
<gene>
    <name evidence="2" type="ORF">BEMITA_LOCUS9156</name>
</gene>